<dbReference type="PANTHER" id="PTHR43735">
    <property type="entry name" value="APOPTOSIS-INDUCING FACTOR 1"/>
    <property type="match status" value="1"/>
</dbReference>
<organism evidence="3 4">
    <name type="scientific">Tetrapyrgos nigripes</name>
    <dbReference type="NCBI Taxonomy" id="182062"/>
    <lineage>
        <taxon>Eukaryota</taxon>
        <taxon>Fungi</taxon>
        <taxon>Dikarya</taxon>
        <taxon>Basidiomycota</taxon>
        <taxon>Agaricomycotina</taxon>
        <taxon>Agaricomycetes</taxon>
        <taxon>Agaricomycetidae</taxon>
        <taxon>Agaricales</taxon>
        <taxon>Marasmiineae</taxon>
        <taxon>Marasmiaceae</taxon>
        <taxon>Tetrapyrgos</taxon>
    </lineage>
</organism>
<dbReference type="Proteomes" id="UP000559256">
    <property type="component" value="Unassembled WGS sequence"/>
</dbReference>
<reference evidence="3 4" key="1">
    <citation type="journal article" date="2020" name="ISME J.">
        <title>Uncovering the hidden diversity of litter-decomposition mechanisms in mushroom-forming fungi.</title>
        <authorList>
            <person name="Floudas D."/>
            <person name="Bentzer J."/>
            <person name="Ahren D."/>
            <person name="Johansson T."/>
            <person name="Persson P."/>
            <person name="Tunlid A."/>
        </authorList>
    </citation>
    <scope>NUCLEOTIDE SEQUENCE [LARGE SCALE GENOMIC DNA]</scope>
    <source>
        <strain evidence="3 4">CBS 291.85</strain>
    </source>
</reference>
<evidence type="ECO:0000259" key="2">
    <source>
        <dbReference type="Pfam" id="PF07992"/>
    </source>
</evidence>
<feature type="domain" description="FAD/NAD(P)-binding" evidence="2">
    <location>
        <begin position="55"/>
        <end position="391"/>
    </location>
</feature>
<evidence type="ECO:0000313" key="4">
    <source>
        <dbReference type="Proteomes" id="UP000559256"/>
    </source>
</evidence>
<dbReference type="GO" id="GO:0004174">
    <property type="term" value="F:electron-transferring-flavoprotein dehydrogenase activity"/>
    <property type="evidence" value="ECO:0007669"/>
    <property type="project" value="TreeGrafter"/>
</dbReference>
<protein>
    <recommendedName>
        <fullName evidence="2">FAD/NAD(P)-binding domain-containing protein</fullName>
    </recommendedName>
</protein>
<name>A0A8H5LH86_9AGAR</name>
<dbReference type="GO" id="GO:0005737">
    <property type="term" value="C:cytoplasm"/>
    <property type="evidence" value="ECO:0007669"/>
    <property type="project" value="TreeGrafter"/>
</dbReference>
<accession>A0A8H5LH86</accession>
<dbReference type="EMBL" id="JAACJM010000052">
    <property type="protein sequence ID" value="KAF5357336.1"/>
    <property type="molecule type" value="Genomic_DNA"/>
</dbReference>
<dbReference type="SUPFAM" id="SSF51905">
    <property type="entry name" value="FAD/NAD(P)-binding domain"/>
    <property type="match status" value="1"/>
</dbReference>
<dbReference type="InterPro" id="IPR023753">
    <property type="entry name" value="FAD/NAD-binding_dom"/>
</dbReference>
<evidence type="ECO:0000313" key="3">
    <source>
        <dbReference type="EMBL" id="KAF5357336.1"/>
    </source>
</evidence>
<proteinExistence type="predicted"/>
<feature type="region of interest" description="Disordered" evidence="1">
    <location>
        <begin position="479"/>
        <end position="498"/>
    </location>
</feature>
<dbReference type="AlphaFoldDB" id="A0A8H5LH86"/>
<dbReference type="InterPro" id="IPR036188">
    <property type="entry name" value="FAD/NAD-bd_sf"/>
</dbReference>
<comment type="caution">
    <text evidence="3">The sequence shown here is derived from an EMBL/GenBank/DDBJ whole genome shotgun (WGS) entry which is preliminary data.</text>
</comment>
<dbReference type="PANTHER" id="PTHR43735:SF11">
    <property type="entry name" value="HYPOTHETICAL OXIDOREDUCTASE (EUROFUNG)"/>
    <property type="match status" value="1"/>
</dbReference>
<dbReference type="OrthoDB" id="202203at2759"/>
<dbReference type="Gene3D" id="3.50.50.100">
    <property type="match status" value="1"/>
</dbReference>
<evidence type="ECO:0000256" key="1">
    <source>
        <dbReference type="SAM" id="MobiDB-lite"/>
    </source>
</evidence>
<sequence>MLTYQIRLPINTRHLFTDIHSTSKLTIVSTALRRLFLLSRGLSTSVSPMNSSKPNVVVVGGSYVGSRIVDLLAPRVYKTHNVIMIEKSSHFQNQFVFPRIHAVKGFEHKAFIPFTETFFRNADLLREELGLPQDGELPSASTSVKQGVVQSIHPKYVSLESGEQVPYEFLVIATGTGQPGTMKVSGKQDNIERWHEIQRNVEKAEKIVVVGAGAYGIQLVTDLKTYKPTASKDVTLVHSRQHVMNRFHPKLHEIVMERLNELGIDVVLGKRVVVPEAGFPNDQGKRFNVDLVRNPNVPLEDGKEDKDVQLEADLVVLCTSATPSSSPLRTLVPEAIHPDTGYIRVKPTMQIDTSRLPTAVNGHIPKADPSFLSHIFAIGDVADTGAHKAARPGYFQADVAARNIAKMIAHKGKLERVDDPGVEKKVREELESLTLHEKEPLYDSGLQEELKEELELEQYTFDPPGIHLSLGLDSGLIFRNPRQPAPENPNPEATWSWDADRGHTQDLEVNTKRLWDTRAWRVKDWTA</sequence>
<dbReference type="Pfam" id="PF07992">
    <property type="entry name" value="Pyr_redox_2"/>
    <property type="match status" value="1"/>
</dbReference>
<dbReference type="GO" id="GO:0050660">
    <property type="term" value="F:flavin adenine dinucleotide binding"/>
    <property type="evidence" value="ECO:0007669"/>
    <property type="project" value="TreeGrafter"/>
</dbReference>
<gene>
    <name evidence="3" type="ORF">D9758_005941</name>
</gene>
<keyword evidence="4" id="KW-1185">Reference proteome</keyword>